<keyword evidence="2" id="KW-0472">Membrane</keyword>
<accession>A0A6L9SA70</accession>
<dbReference type="EMBL" id="JAAGOA010000012">
    <property type="protein sequence ID" value="NEE01943.1"/>
    <property type="molecule type" value="Genomic_DNA"/>
</dbReference>
<protein>
    <submittedName>
        <fullName evidence="3">Uncharacterized protein</fullName>
    </submittedName>
</protein>
<comment type="caution">
    <text evidence="3">The sequence shown here is derived from an EMBL/GenBank/DDBJ whole genome shotgun (WGS) entry which is preliminary data.</text>
</comment>
<feature type="region of interest" description="Disordered" evidence="1">
    <location>
        <begin position="73"/>
        <end position="95"/>
    </location>
</feature>
<gene>
    <name evidence="3" type="ORF">G1H10_17350</name>
</gene>
<dbReference type="AlphaFoldDB" id="A0A6L9SA70"/>
<feature type="region of interest" description="Disordered" evidence="1">
    <location>
        <begin position="210"/>
        <end position="233"/>
    </location>
</feature>
<name>A0A6L9SA70_9ACTN</name>
<evidence type="ECO:0000313" key="4">
    <source>
        <dbReference type="Proteomes" id="UP000475214"/>
    </source>
</evidence>
<organism evidence="3 4">
    <name type="scientific">Phytoactinopolyspora halotolerans</name>
    <dbReference type="NCBI Taxonomy" id="1981512"/>
    <lineage>
        <taxon>Bacteria</taxon>
        <taxon>Bacillati</taxon>
        <taxon>Actinomycetota</taxon>
        <taxon>Actinomycetes</taxon>
        <taxon>Jiangellales</taxon>
        <taxon>Jiangellaceae</taxon>
        <taxon>Phytoactinopolyspora</taxon>
    </lineage>
</organism>
<reference evidence="3 4" key="1">
    <citation type="submission" date="2020-02" db="EMBL/GenBank/DDBJ databases">
        <authorList>
            <person name="Li X.-J."/>
            <person name="Han X.-M."/>
        </authorList>
    </citation>
    <scope>NUCLEOTIDE SEQUENCE [LARGE SCALE GENOMIC DNA]</scope>
    <source>
        <strain evidence="3 4">CCTCC AB 2017055</strain>
    </source>
</reference>
<proteinExistence type="predicted"/>
<dbReference type="RefSeq" id="WP_163740070.1">
    <property type="nucleotide sequence ID" value="NZ_JAAGOA010000012.1"/>
</dbReference>
<sequence>MQDIDERLVHAMRRVAVPETPPVDDLVSGGIARGERMRRRRVWAVAGGGLVTALATAVALVAVPEVMGRPEVAPGADDVSVDLRDESSGEDTGDDSLDEAVIVEVVLDLLPAGDVSEVRSGVGSEGQVWFEFVYDDGAGASVIQGSVSAGESEAFSCPVIVNGGECEMDVLADGTKLMRMAGPYYPQADREPERLLWSVHVSRPDGLRINLGEMNAPTEKGSDISRPEPPLTLDQLTAIVTSDRWRQP</sequence>
<evidence type="ECO:0000256" key="2">
    <source>
        <dbReference type="SAM" id="Phobius"/>
    </source>
</evidence>
<evidence type="ECO:0000313" key="3">
    <source>
        <dbReference type="EMBL" id="NEE01943.1"/>
    </source>
</evidence>
<evidence type="ECO:0000256" key="1">
    <source>
        <dbReference type="SAM" id="MobiDB-lite"/>
    </source>
</evidence>
<keyword evidence="2" id="KW-1133">Transmembrane helix</keyword>
<feature type="transmembrane region" description="Helical" evidence="2">
    <location>
        <begin position="42"/>
        <end position="63"/>
    </location>
</feature>
<keyword evidence="4" id="KW-1185">Reference proteome</keyword>
<keyword evidence="2" id="KW-0812">Transmembrane</keyword>
<dbReference type="Proteomes" id="UP000475214">
    <property type="component" value="Unassembled WGS sequence"/>
</dbReference>